<dbReference type="OrthoDB" id="1913083at2"/>
<dbReference type="GO" id="GO:0003677">
    <property type="term" value="F:DNA binding"/>
    <property type="evidence" value="ECO:0007669"/>
    <property type="project" value="InterPro"/>
</dbReference>
<dbReference type="NCBIfam" id="TIGR01764">
    <property type="entry name" value="excise"/>
    <property type="match status" value="1"/>
</dbReference>
<dbReference type="InterPro" id="IPR041657">
    <property type="entry name" value="HTH_17"/>
</dbReference>
<gene>
    <name evidence="2" type="ORF">CAGA_05370</name>
</gene>
<name>A0A4Z0XZX9_9FIRM</name>
<accession>A0A4Z0XZX9</accession>
<organism evidence="2 3">
    <name type="scientific">Caproiciproducens galactitolivorans</name>
    <dbReference type="NCBI Taxonomy" id="642589"/>
    <lineage>
        <taxon>Bacteria</taxon>
        <taxon>Bacillati</taxon>
        <taxon>Bacillota</taxon>
        <taxon>Clostridia</taxon>
        <taxon>Eubacteriales</taxon>
        <taxon>Acutalibacteraceae</taxon>
        <taxon>Caproiciproducens</taxon>
    </lineage>
</organism>
<evidence type="ECO:0000313" key="2">
    <source>
        <dbReference type="EMBL" id="TGJ77169.1"/>
    </source>
</evidence>
<dbReference type="InterPro" id="IPR038148">
    <property type="entry name" value="Tn1545/Tn916_Xis"/>
</dbReference>
<dbReference type="InterPro" id="IPR010093">
    <property type="entry name" value="SinI_DNA-bd"/>
</dbReference>
<comment type="caution">
    <text evidence="2">The sequence shown here is derived from an EMBL/GenBank/DDBJ whole genome shotgun (WGS) entry which is preliminary data.</text>
</comment>
<dbReference type="EMBL" id="SRMQ01000002">
    <property type="protein sequence ID" value="TGJ77169.1"/>
    <property type="molecule type" value="Genomic_DNA"/>
</dbReference>
<protein>
    <submittedName>
        <fullName evidence="2">Excisionase</fullName>
    </submittedName>
</protein>
<evidence type="ECO:0000259" key="1">
    <source>
        <dbReference type="Pfam" id="PF12728"/>
    </source>
</evidence>
<dbReference type="Proteomes" id="UP000297714">
    <property type="component" value="Unassembled WGS sequence"/>
</dbReference>
<dbReference type="RefSeq" id="WP_135657452.1">
    <property type="nucleotide sequence ID" value="NZ_SRMQ01000002.1"/>
</dbReference>
<dbReference type="AlphaFoldDB" id="A0A4Z0XZX9"/>
<sequence>MGNNQTELNNSGNRSETVPVWVKPYLTIDEATAYTGIGRDKLYEMTSQEKCPFVLWVGNRRMIKRRVFDEYIEKMYSI</sequence>
<dbReference type="Gene3D" id="3.90.105.50">
    <property type="match status" value="1"/>
</dbReference>
<feature type="domain" description="Helix-turn-helix" evidence="1">
    <location>
        <begin position="25"/>
        <end position="74"/>
    </location>
</feature>
<dbReference type="Pfam" id="PF12728">
    <property type="entry name" value="HTH_17"/>
    <property type="match status" value="1"/>
</dbReference>
<keyword evidence="3" id="KW-1185">Reference proteome</keyword>
<reference evidence="2 3" key="1">
    <citation type="submission" date="2019-04" db="EMBL/GenBank/DDBJ databases">
        <authorList>
            <person name="Poehlein A."/>
            <person name="Bengelsdorf F.R."/>
            <person name="Duerre P."/>
            <person name="Daniel R."/>
        </authorList>
    </citation>
    <scope>NUCLEOTIDE SEQUENCE [LARGE SCALE GENOMIC DNA]</scope>
    <source>
        <strain evidence="2 3">BS-1</strain>
    </source>
</reference>
<proteinExistence type="predicted"/>
<evidence type="ECO:0000313" key="3">
    <source>
        <dbReference type="Proteomes" id="UP000297714"/>
    </source>
</evidence>